<reference evidence="2 3" key="1">
    <citation type="submission" date="2020-03" db="EMBL/GenBank/DDBJ databases">
        <title>Complete Genome Sequence of Halomonas hydrothermalis Strain Slthf2, Halophilic Bacterium Isolated from Deep-Sea Hydrothermal-Vent Environments.</title>
        <authorList>
            <person name="Takeyama N."/>
            <person name="Huang M."/>
            <person name="Sato K."/>
            <person name="Galipon J."/>
            <person name="Arakawa K."/>
        </authorList>
    </citation>
    <scope>NUCLEOTIDE SEQUENCE [LARGE SCALE GENOMIC DNA]</scope>
    <source>
        <strain evidence="2 3">Slthf2</strain>
    </source>
</reference>
<protein>
    <submittedName>
        <fullName evidence="2">Uncharacterized protein</fullName>
    </submittedName>
</protein>
<dbReference type="AlphaFoldDB" id="A0A6F8U430"/>
<dbReference type="Proteomes" id="UP000502259">
    <property type="component" value="Chromosome"/>
</dbReference>
<evidence type="ECO:0000313" key="3">
    <source>
        <dbReference type="Proteomes" id="UP000502259"/>
    </source>
</evidence>
<proteinExistence type="predicted"/>
<feature type="signal peptide" evidence="1">
    <location>
        <begin position="1"/>
        <end position="23"/>
    </location>
</feature>
<keyword evidence="1" id="KW-0732">Signal</keyword>
<dbReference type="RefSeq" id="WP_172420810.1">
    <property type="nucleotide sequence ID" value="NZ_AP022843.1"/>
</dbReference>
<name>A0A6F8U430_9GAMM</name>
<sequence>MKISSLCAYFVVALLFASPYSYANLPKSAQFAKDASNAYGYLIGQSFTLERIESQYPEMAGQVIIAKASFNAAFPSVQSRIREMLLDVYGKEMFEDLELKLVDAVEENLASIPMTRSLAEQFINTVRNRADGVIESPALEIILATTYLEKPAEEVRDGFYQAFESENHPKAQGVELGLRLPVSWVAEDGRRPNIVQKWRNFGGHGPTTIMLDVRDVGADISDTEIRDIVESGEIRSFLPEGATLQDAGLTQLDAQTAYVVDYLYRQDIGETVVMMQVRHYQLYFNGKGVGVMCMSAAGVGDGAQSQSSIKAAHALILAESEKQSGVCRQVAHSLVLYQAW</sequence>
<keyword evidence="3" id="KW-1185">Reference proteome</keyword>
<organism evidence="2 3">
    <name type="scientific">Halomonas hydrothermalis</name>
    <dbReference type="NCBI Taxonomy" id="115561"/>
    <lineage>
        <taxon>Bacteria</taxon>
        <taxon>Pseudomonadati</taxon>
        <taxon>Pseudomonadota</taxon>
        <taxon>Gammaproteobacteria</taxon>
        <taxon>Oceanospirillales</taxon>
        <taxon>Halomonadaceae</taxon>
        <taxon>Halomonas</taxon>
    </lineage>
</organism>
<feature type="chain" id="PRO_5026130238" evidence="1">
    <location>
        <begin position="24"/>
        <end position="340"/>
    </location>
</feature>
<gene>
    <name evidence="2" type="ORF">HHSLTHF2_18010</name>
</gene>
<evidence type="ECO:0000256" key="1">
    <source>
        <dbReference type="SAM" id="SignalP"/>
    </source>
</evidence>
<evidence type="ECO:0000313" key="2">
    <source>
        <dbReference type="EMBL" id="BCB07911.1"/>
    </source>
</evidence>
<accession>A0A6F8U430</accession>
<dbReference type="EMBL" id="AP022843">
    <property type="protein sequence ID" value="BCB07911.1"/>
    <property type="molecule type" value="Genomic_DNA"/>
</dbReference>